<sequence length="57" mass="6651">QQPIRSLTECVDQAHRRVRGFNDLNSEGRIFSVKRINDQRSGCIEIVHTHFRSSRLS</sequence>
<dbReference type="AlphaFoldDB" id="A0ABD0MDT1"/>
<evidence type="ECO:0000313" key="2">
    <source>
        <dbReference type="Proteomes" id="UP001529510"/>
    </source>
</evidence>
<dbReference type="Proteomes" id="UP001529510">
    <property type="component" value="Unassembled WGS sequence"/>
</dbReference>
<proteinExistence type="predicted"/>
<feature type="non-terminal residue" evidence="1">
    <location>
        <position position="57"/>
    </location>
</feature>
<organism evidence="1 2">
    <name type="scientific">Cirrhinus mrigala</name>
    <name type="common">Mrigala</name>
    <dbReference type="NCBI Taxonomy" id="683832"/>
    <lineage>
        <taxon>Eukaryota</taxon>
        <taxon>Metazoa</taxon>
        <taxon>Chordata</taxon>
        <taxon>Craniata</taxon>
        <taxon>Vertebrata</taxon>
        <taxon>Euteleostomi</taxon>
        <taxon>Actinopterygii</taxon>
        <taxon>Neopterygii</taxon>
        <taxon>Teleostei</taxon>
        <taxon>Ostariophysi</taxon>
        <taxon>Cypriniformes</taxon>
        <taxon>Cyprinidae</taxon>
        <taxon>Labeoninae</taxon>
        <taxon>Labeonini</taxon>
        <taxon>Cirrhinus</taxon>
    </lineage>
</organism>
<feature type="non-terminal residue" evidence="1">
    <location>
        <position position="1"/>
    </location>
</feature>
<evidence type="ECO:0000313" key="1">
    <source>
        <dbReference type="EMBL" id="KAL0147208.1"/>
    </source>
</evidence>
<protein>
    <submittedName>
        <fullName evidence="1">Uncharacterized protein</fullName>
    </submittedName>
</protein>
<comment type="caution">
    <text evidence="1">The sequence shown here is derived from an EMBL/GenBank/DDBJ whole genome shotgun (WGS) entry which is preliminary data.</text>
</comment>
<keyword evidence="2" id="KW-1185">Reference proteome</keyword>
<dbReference type="EMBL" id="JAMKFB020000802">
    <property type="protein sequence ID" value="KAL0147208.1"/>
    <property type="molecule type" value="Genomic_DNA"/>
</dbReference>
<reference evidence="1 2" key="1">
    <citation type="submission" date="2024-05" db="EMBL/GenBank/DDBJ databases">
        <title>Genome sequencing and assembly of Indian major carp, Cirrhinus mrigala (Hamilton, 1822).</title>
        <authorList>
            <person name="Mohindra V."/>
            <person name="Chowdhury L.M."/>
            <person name="Lal K."/>
            <person name="Jena J.K."/>
        </authorList>
    </citation>
    <scope>NUCLEOTIDE SEQUENCE [LARGE SCALE GENOMIC DNA]</scope>
    <source>
        <strain evidence="1">CM1030</strain>
        <tissue evidence="1">Blood</tissue>
    </source>
</reference>
<accession>A0ABD0MDT1</accession>
<gene>
    <name evidence="1" type="ORF">M9458_057485</name>
</gene>
<name>A0ABD0MDT1_CIRMR</name>